<dbReference type="InterPro" id="IPR003661">
    <property type="entry name" value="HisK_dim/P_dom"/>
</dbReference>
<dbReference type="Pfam" id="PF02518">
    <property type="entry name" value="HATPase_c"/>
    <property type="match status" value="1"/>
</dbReference>
<dbReference type="InterPro" id="IPR036097">
    <property type="entry name" value="HisK_dim/P_sf"/>
</dbReference>
<evidence type="ECO:0000256" key="2">
    <source>
        <dbReference type="ARBA" id="ARBA00012438"/>
    </source>
</evidence>
<keyword evidence="4" id="KW-0812">Transmembrane</keyword>
<dbReference type="InterPro" id="IPR036890">
    <property type="entry name" value="HATPase_C_sf"/>
</dbReference>
<keyword evidence="4" id="KW-0472">Membrane</keyword>
<dbReference type="RefSeq" id="WP_227118463.1">
    <property type="nucleotide sequence ID" value="NZ_LT598928.1"/>
</dbReference>
<keyword evidence="3" id="KW-0597">Phosphoprotein</keyword>
<name>A0A212JNP8_9BACT</name>
<dbReference type="SUPFAM" id="SSF47384">
    <property type="entry name" value="Homodimeric domain of signal transducing histidine kinase"/>
    <property type="match status" value="1"/>
</dbReference>
<dbReference type="PROSITE" id="PS50109">
    <property type="entry name" value="HIS_KIN"/>
    <property type="match status" value="1"/>
</dbReference>
<dbReference type="SUPFAM" id="SSF55874">
    <property type="entry name" value="ATPase domain of HSP90 chaperone/DNA topoisomerase II/histidine kinase"/>
    <property type="match status" value="1"/>
</dbReference>
<feature type="domain" description="Histidine kinase" evidence="5">
    <location>
        <begin position="260"/>
        <end position="479"/>
    </location>
</feature>
<feature type="transmembrane region" description="Helical" evidence="4">
    <location>
        <begin position="171"/>
        <end position="190"/>
    </location>
</feature>
<dbReference type="PRINTS" id="PR00344">
    <property type="entry name" value="BCTRLSENSOR"/>
</dbReference>
<gene>
    <name evidence="6" type="ORF">KM92DES2_11435</name>
</gene>
<evidence type="ECO:0000256" key="4">
    <source>
        <dbReference type="SAM" id="Phobius"/>
    </source>
</evidence>
<evidence type="ECO:0000313" key="6">
    <source>
        <dbReference type="EMBL" id="SBW01021.1"/>
    </source>
</evidence>
<proteinExistence type="predicted"/>
<comment type="catalytic activity">
    <reaction evidence="1">
        <text>ATP + protein L-histidine = ADP + protein N-phospho-L-histidine.</text>
        <dbReference type="EC" id="2.7.13.3"/>
    </reaction>
</comment>
<dbReference type="SMART" id="SM00387">
    <property type="entry name" value="HATPase_c"/>
    <property type="match status" value="1"/>
</dbReference>
<dbReference type="AlphaFoldDB" id="A0A212JNP8"/>
<dbReference type="InterPro" id="IPR004358">
    <property type="entry name" value="Sig_transdc_His_kin-like_C"/>
</dbReference>
<dbReference type="Gene3D" id="3.30.565.10">
    <property type="entry name" value="Histidine kinase-like ATPase, C-terminal domain"/>
    <property type="match status" value="1"/>
</dbReference>
<evidence type="ECO:0000259" key="5">
    <source>
        <dbReference type="PROSITE" id="PS50109"/>
    </source>
</evidence>
<dbReference type="EMBL" id="FLUP01000001">
    <property type="protein sequence ID" value="SBW01021.1"/>
    <property type="molecule type" value="Genomic_DNA"/>
</dbReference>
<keyword evidence="4" id="KW-1133">Transmembrane helix</keyword>
<evidence type="ECO:0000256" key="3">
    <source>
        <dbReference type="ARBA" id="ARBA00022553"/>
    </source>
</evidence>
<dbReference type="SMART" id="SM00388">
    <property type="entry name" value="HisKA"/>
    <property type="match status" value="1"/>
</dbReference>
<dbReference type="CDD" id="cd00082">
    <property type="entry name" value="HisKA"/>
    <property type="match status" value="1"/>
</dbReference>
<feature type="transmembrane region" description="Helical" evidence="4">
    <location>
        <begin position="15"/>
        <end position="35"/>
    </location>
</feature>
<dbReference type="InterPro" id="IPR005467">
    <property type="entry name" value="His_kinase_dom"/>
</dbReference>
<accession>A0A212JNP8</accession>
<dbReference type="Gene3D" id="1.10.287.130">
    <property type="match status" value="1"/>
</dbReference>
<organism evidence="6">
    <name type="scientific">uncultured Desulfovibrio sp</name>
    <dbReference type="NCBI Taxonomy" id="167968"/>
    <lineage>
        <taxon>Bacteria</taxon>
        <taxon>Pseudomonadati</taxon>
        <taxon>Thermodesulfobacteriota</taxon>
        <taxon>Desulfovibrionia</taxon>
        <taxon>Desulfovibrionales</taxon>
        <taxon>Desulfovibrionaceae</taxon>
        <taxon>Desulfovibrio</taxon>
        <taxon>environmental samples</taxon>
    </lineage>
</organism>
<dbReference type="PANTHER" id="PTHR43065">
    <property type="entry name" value="SENSOR HISTIDINE KINASE"/>
    <property type="match status" value="1"/>
</dbReference>
<evidence type="ECO:0000256" key="1">
    <source>
        <dbReference type="ARBA" id="ARBA00000085"/>
    </source>
</evidence>
<dbReference type="InterPro" id="IPR003594">
    <property type="entry name" value="HATPase_dom"/>
</dbReference>
<sequence length="490" mass="52738">MLPHFSVWHTIRGKIAVGTGLFLVMLLLLGGIACYDLGRIDRAARLIDMVDDLRSDVLEMRRYEKNLQLFPGRKGDLLALRSFVELARERATSVGQDYNAAMGRRVGDGAHHNLDLLLEGIGTYEALLEDQPTDGAALTDQGQRLSELADSAVRRMRQGIFTAVGDLRTQMLGAIAALLACGVAFAWLIGRHIMRALGAIESAARSVGAGMPLPPPPPQLEEEARHVLQTLDGMAAELENRHALLLQEKKLASLGVLTSGVAHQLNNPLNNISVGCQLLGEDVNDARQGLRPMPTAEDVTAQLDEIQAEVVRARDIVRGLLDFARDRPFTVALHDLSGIVRRAVGLVRHDMGAAVRITVDVPEGLQLPVDAQRMQEVLINLLLNAAQAMNGKGEVHITACVDEPAGMAELRVRDSGKGIEPENLGRVFDPFFSLKPVGEGTGLGLSIAFGIVGKHNGTLEVQSQLGQGACFTVRLPLAERHDADGSGAEA</sequence>
<dbReference type="Gene3D" id="6.10.340.10">
    <property type="match status" value="1"/>
</dbReference>
<reference evidence="6" key="1">
    <citation type="submission" date="2016-04" db="EMBL/GenBank/DDBJ databases">
        <authorList>
            <person name="Evans L.H."/>
            <person name="Alamgir A."/>
            <person name="Owens N."/>
            <person name="Weber N.D."/>
            <person name="Virtaneva K."/>
            <person name="Barbian K."/>
            <person name="Babar A."/>
            <person name="Rosenke K."/>
        </authorList>
    </citation>
    <scope>NUCLEOTIDE SEQUENCE</scope>
    <source>
        <strain evidence="6">92-2</strain>
    </source>
</reference>
<protein>
    <recommendedName>
        <fullName evidence="2">histidine kinase</fullName>
        <ecNumber evidence="2">2.7.13.3</ecNumber>
    </recommendedName>
</protein>
<dbReference type="PANTHER" id="PTHR43065:SF22">
    <property type="entry name" value="HISTIDINE KINASE"/>
    <property type="match status" value="1"/>
</dbReference>
<dbReference type="GO" id="GO:0000155">
    <property type="term" value="F:phosphorelay sensor kinase activity"/>
    <property type="evidence" value="ECO:0007669"/>
    <property type="project" value="InterPro"/>
</dbReference>
<dbReference type="EC" id="2.7.13.3" evidence="2"/>
<dbReference type="Pfam" id="PF00512">
    <property type="entry name" value="HisKA"/>
    <property type="match status" value="1"/>
</dbReference>